<evidence type="ECO:0000313" key="5">
    <source>
        <dbReference type="Proteomes" id="UP000070544"/>
    </source>
</evidence>
<feature type="transmembrane region" description="Helical" evidence="2">
    <location>
        <begin position="128"/>
        <end position="148"/>
    </location>
</feature>
<evidence type="ECO:0000256" key="2">
    <source>
        <dbReference type="SAM" id="Phobius"/>
    </source>
</evidence>
<accession>A0A139AEP6</accession>
<dbReference type="PANTHER" id="PTHR37539:SF1">
    <property type="entry name" value="ER-BOUND OXYGENASE MPAB_MPAB'_RUBBER OXYGENASE CATALYTIC DOMAIN-CONTAINING PROTEIN"/>
    <property type="match status" value="1"/>
</dbReference>
<feature type="domain" description="ER-bound oxygenase mpaB/mpaB'/Rubber oxygenase catalytic" evidence="3">
    <location>
        <begin position="154"/>
        <end position="392"/>
    </location>
</feature>
<keyword evidence="2" id="KW-1133">Transmembrane helix</keyword>
<dbReference type="EMBL" id="KQ965766">
    <property type="protein sequence ID" value="KXS14893.1"/>
    <property type="molecule type" value="Genomic_DNA"/>
</dbReference>
<dbReference type="InterPro" id="IPR037473">
    <property type="entry name" value="Lcp-like"/>
</dbReference>
<dbReference type="OrthoDB" id="6361347at2759"/>
<proteinExistence type="predicted"/>
<evidence type="ECO:0000256" key="1">
    <source>
        <dbReference type="SAM" id="MobiDB-lite"/>
    </source>
</evidence>
<gene>
    <name evidence="4" type="ORF">M427DRAFT_32850</name>
</gene>
<sequence length="475" mass="53201">MVGFSPADLPTPEQKASSSSACVDPINPEALSGVLAELFQSGGGTDMFNKYPRTPVAELEKLRHKCDDLIDNYLNSGAEIDVRKDDVIAKLKEHALGGNQAAVVLWTHLNDIPSWIDWQRLKRGQRLFWFYAEPMLLFLLHFSLIFGVTAPKINKVLMATGYLSHPTKVTFQRLIETTHWVLSCMNENSLLPGRPGWENSVRVRFLHASVRQRIRGLAKSKPHIYNEEELGIPINTEDMIATILGFSLGPLQRLMALKFRVSEKEREDFCHLWRYIGYLSGIPDDLNPLRRGYDYCTAFGGSVTLHICEPDESTIRLAHGLLQASSLGSAELTFQIIDVIGLVLGTKTELGAKKDINPKSLEKRRKRFYGYFSQVTRITLKDKYCDYLGLPKKEIGLLEWGAAHSTFLGLLMATQTLKLTKPTMKWFAKRNENILPRVVNAVLQGKPPKFQLRHAPKASNMVSGGAAAGGGHSEE</sequence>
<dbReference type="STRING" id="1344416.A0A139AEP6"/>
<evidence type="ECO:0000259" key="3">
    <source>
        <dbReference type="Pfam" id="PF09995"/>
    </source>
</evidence>
<dbReference type="Proteomes" id="UP000070544">
    <property type="component" value="Unassembled WGS sequence"/>
</dbReference>
<reference evidence="4 5" key="1">
    <citation type="journal article" date="2015" name="Genome Biol. Evol.">
        <title>Phylogenomic analyses indicate that early fungi evolved digesting cell walls of algal ancestors of land plants.</title>
        <authorList>
            <person name="Chang Y."/>
            <person name="Wang S."/>
            <person name="Sekimoto S."/>
            <person name="Aerts A.L."/>
            <person name="Choi C."/>
            <person name="Clum A."/>
            <person name="LaButti K.M."/>
            <person name="Lindquist E.A."/>
            <person name="Yee Ngan C."/>
            <person name="Ohm R.A."/>
            <person name="Salamov A.A."/>
            <person name="Grigoriev I.V."/>
            <person name="Spatafora J.W."/>
            <person name="Berbee M.L."/>
        </authorList>
    </citation>
    <scope>NUCLEOTIDE SEQUENCE [LARGE SCALE GENOMIC DNA]</scope>
    <source>
        <strain evidence="4 5">JEL478</strain>
    </source>
</reference>
<keyword evidence="2" id="KW-0472">Membrane</keyword>
<dbReference type="Pfam" id="PF09995">
    <property type="entry name" value="MPAB_Lcp_cat"/>
    <property type="match status" value="1"/>
</dbReference>
<dbReference type="AlphaFoldDB" id="A0A139AEP6"/>
<evidence type="ECO:0000313" key="4">
    <source>
        <dbReference type="EMBL" id="KXS14893.1"/>
    </source>
</evidence>
<name>A0A139AEP6_GONPJ</name>
<dbReference type="InterPro" id="IPR018713">
    <property type="entry name" value="MPAB/Lcp_cat_dom"/>
</dbReference>
<dbReference type="GO" id="GO:0016491">
    <property type="term" value="F:oxidoreductase activity"/>
    <property type="evidence" value="ECO:0007669"/>
    <property type="project" value="InterPro"/>
</dbReference>
<keyword evidence="5" id="KW-1185">Reference proteome</keyword>
<protein>
    <recommendedName>
        <fullName evidence="3">ER-bound oxygenase mpaB/mpaB'/Rubber oxygenase catalytic domain-containing protein</fullName>
    </recommendedName>
</protein>
<feature type="region of interest" description="Disordered" evidence="1">
    <location>
        <begin position="1"/>
        <end position="22"/>
    </location>
</feature>
<dbReference type="PANTHER" id="PTHR37539">
    <property type="entry name" value="SECRETED PROTEIN-RELATED"/>
    <property type="match status" value="1"/>
</dbReference>
<organism evidence="4 5">
    <name type="scientific">Gonapodya prolifera (strain JEL478)</name>
    <name type="common">Monoblepharis prolifera</name>
    <dbReference type="NCBI Taxonomy" id="1344416"/>
    <lineage>
        <taxon>Eukaryota</taxon>
        <taxon>Fungi</taxon>
        <taxon>Fungi incertae sedis</taxon>
        <taxon>Chytridiomycota</taxon>
        <taxon>Chytridiomycota incertae sedis</taxon>
        <taxon>Monoblepharidomycetes</taxon>
        <taxon>Monoblepharidales</taxon>
        <taxon>Gonapodyaceae</taxon>
        <taxon>Gonapodya</taxon>
    </lineage>
</organism>
<keyword evidence="2" id="KW-0812">Transmembrane</keyword>